<evidence type="ECO:0000313" key="1">
    <source>
        <dbReference type="EMBL" id="QXM05797.1"/>
    </source>
</evidence>
<sequence length="143" mass="17077">MTLISEEQGTKKHTDFTSGQIKEYLSKLRKLVIEGKYSISQNKNRMENISFIEEYKINSDKEREILLSIEYDDFCYAVDNQNPKFAHEILYVFNKEYELDNWGELESVDIYIKTNMTQTRRGDDIIIVVSFHKRNKPISYLFR</sequence>
<gene>
    <name evidence="1" type="ORF">KVH43_10585</name>
</gene>
<organism evidence="1 2">
    <name type="scientific">Crassaminicella indica</name>
    <dbReference type="NCBI Taxonomy" id="2855394"/>
    <lineage>
        <taxon>Bacteria</taxon>
        <taxon>Bacillati</taxon>
        <taxon>Bacillota</taxon>
        <taxon>Clostridia</taxon>
        <taxon>Eubacteriales</taxon>
        <taxon>Clostridiaceae</taxon>
        <taxon>Crassaminicella</taxon>
    </lineage>
</organism>
<keyword evidence="2" id="KW-1185">Reference proteome</keyword>
<reference evidence="1" key="1">
    <citation type="submission" date="2021-07" db="EMBL/GenBank/DDBJ databases">
        <title>Complete genome sequence of Crassaminicella sp. 143-21, isolated from a deep-sea hydrothermal vent.</title>
        <authorList>
            <person name="Li X."/>
        </authorList>
    </citation>
    <scope>NUCLEOTIDE SEQUENCE</scope>
    <source>
        <strain evidence="1">143-21</strain>
    </source>
</reference>
<dbReference type="EMBL" id="CP078093">
    <property type="protein sequence ID" value="QXM05797.1"/>
    <property type="molecule type" value="Genomic_DNA"/>
</dbReference>
<name>A0ABX8RBW6_9CLOT</name>
<dbReference type="RefSeq" id="WP_218282495.1">
    <property type="nucleotide sequence ID" value="NZ_CP078093.1"/>
</dbReference>
<protein>
    <submittedName>
        <fullName evidence="1">Uncharacterized protein</fullName>
    </submittedName>
</protein>
<evidence type="ECO:0000313" key="2">
    <source>
        <dbReference type="Proteomes" id="UP000886818"/>
    </source>
</evidence>
<accession>A0ABX8RBW6</accession>
<proteinExistence type="predicted"/>
<dbReference type="Proteomes" id="UP000886818">
    <property type="component" value="Chromosome"/>
</dbReference>